<dbReference type="EMBL" id="KZ288345">
    <property type="protein sequence ID" value="PBC27654.1"/>
    <property type="molecule type" value="Genomic_DNA"/>
</dbReference>
<evidence type="ECO:0000313" key="2">
    <source>
        <dbReference type="Proteomes" id="UP000242457"/>
    </source>
</evidence>
<dbReference type="OrthoDB" id="2014201at2759"/>
<dbReference type="InterPro" id="IPR029044">
    <property type="entry name" value="Nucleotide-diphossugar_trans"/>
</dbReference>
<proteinExistence type="predicted"/>
<sequence length="53" mass="5806">MLSRNVNGYAWVTLATNDAYSLGALVLAHSLRRVGTKYELAVLITPGVTQIMR</sequence>
<name>A0A2A3E818_APICC</name>
<evidence type="ECO:0000313" key="1">
    <source>
        <dbReference type="EMBL" id="PBC27654.1"/>
    </source>
</evidence>
<dbReference type="InterPro" id="IPR050587">
    <property type="entry name" value="GNT1/Glycosyltrans_8"/>
</dbReference>
<reference evidence="1 2" key="1">
    <citation type="submission" date="2014-07" db="EMBL/GenBank/DDBJ databases">
        <title>Genomic and transcriptomic analysis on Apis cerana provide comprehensive insights into honey bee biology.</title>
        <authorList>
            <person name="Diao Q."/>
            <person name="Sun L."/>
            <person name="Zheng H."/>
            <person name="Zheng H."/>
            <person name="Xu S."/>
            <person name="Wang S."/>
            <person name="Zeng Z."/>
            <person name="Hu F."/>
            <person name="Su S."/>
            <person name="Wu J."/>
        </authorList>
    </citation>
    <scope>NUCLEOTIDE SEQUENCE [LARGE SCALE GENOMIC DNA]</scope>
    <source>
        <tissue evidence="1">Pupae without intestine</tissue>
    </source>
</reference>
<gene>
    <name evidence="1" type="ORF">APICC_08107</name>
</gene>
<dbReference type="PANTHER" id="PTHR11183">
    <property type="entry name" value="GLYCOGENIN SUBFAMILY MEMBER"/>
    <property type="match status" value="1"/>
</dbReference>
<protein>
    <submittedName>
        <fullName evidence="1">Glycogenin-2</fullName>
    </submittedName>
</protein>
<organism evidence="1 2">
    <name type="scientific">Apis cerana cerana</name>
    <name type="common">Oriental honeybee</name>
    <dbReference type="NCBI Taxonomy" id="94128"/>
    <lineage>
        <taxon>Eukaryota</taxon>
        <taxon>Metazoa</taxon>
        <taxon>Ecdysozoa</taxon>
        <taxon>Arthropoda</taxon>
        <taxon>Hexapoda</taxon>
        <taxon>Insecta</taxon>
        <taxon>Pterygota</taxon>
        <taxon>Neoptera</taxon>
        <taxon>Endopterygota</taxon>
        <taxon>Hymenoptera</taxon>
        <taxon>Apocrita</taxon>
        <taxon>Aculeata</taxon>
        <taxon>Apoidea</taxon>
        <taxon>Anthophila</taxon>
        <taxon>Apidae</taxon>
        <taxon>Apis</taxon>
    </lineage>
</organism>
<accession>A0A2A3E818</accession>
<dbReference type="Proteomes" id="UP000242457">
    <property type="component" value="Unassembled WGS sequence"/>
</dbReference>
<dbReference type="STRING" id="94128.A0A2A3E818"/>
<keyword evidence="2" id="KW-1185">Reference proteome</keyword>
<dbReference type="AlphaFoldDB" id="A0A2A3E818"/>
<dbReference type="Gene3D" id="3.90.550.10">
    <property type="entry name" value="Spore Coat Polysaccharide Biosynthesis Protein SpsA, Chain A"/>
    <property type="match status" value="1"/>
</dbReference>
<dbReference type="SUPFAM" id="SSF53448">
    <property type="entry name" value="Nucleotide-diphospho-sugar transferases"/>
    <property type="match status" value="1"/>
</dbReference>